<sequence length="109" mass="12019">AQTVKGDSKDLNFTVKYTKNATDSDKQDGTNTPSNPDSNSKNPALSERTKPQTNRNPLPSKQQHTSRLDKYNKLPDTAKKEQRYSIAGLLGVSAVLSLFGLSGRRNKKN</sequence>
<feature type="compositionally biased region" description="Polar residues" evidence="5">
    <location>
        <begin position="51"/>
        <end position="65"/>
    </location>
</feature>
<keyword evidence="3" id="KW-0732">Signal</keyword>
<evidence type="ECO:0000256" key="4">
    <source>
        <dbReference type="ARBA" id="ARBA00023088"/>
    </source>
</evidence>
<keyword evidence="6" id="KW-0812">Transmembrane</keyword>
<reference evidence="8" key="1">
    <citation type="journal article" date="2015" name="BMC Genomics">
        <title>Comparative genomics of Fructobacillus spp. and Leuconostoc spp. reveals niche-specific evolution of Fructobacillus spp.</title>
        <authorList>
            <person name="Endo A."/>
            <person name="Tanizawa Y."/>
            <person name="Tanaka N."/>
            <person name="Maeno S."/>
            <person name="Kumar H."/>
            <person name="Shiwa Y."/>
            <person name="Okada S."/>
            <person name="Yoshikawa H."/>
            <person name="Dicks L."/>
            <person name="Nakagawa J."/>
            <person name="Arita M."/>
        </authorList>
    </citation>
    <scope>NUCLEOTIDE SEQUENCE [LARGE SCALE GENOMIC DNA]</scope>
    <source>
        <strain evidence="8">F214-1</strain>
    </source>
</reference>
<evidence type="ECO:0000313" key="8">
    <source>
        <dbReference type="EMBL" id="GAP05109.1"/>
    </source>
</evidence>
<feature type="compositionally biased region" description="Basic and acidic residues" evidence="5">
    <location>
        <begin position="66"/>
        <end position="76"/>
    </location>
</feature>
<keyword evidence="2" id="KW-0964">Secreted</keyword>
<keyword evidence="6" id="KW-0472">Membrane</keyword>
<feature type="domain" description="Gram-positive cocci surface proteins LPxTG" evidence="7">
    <location>
        <begin position="72"/>
        <end position="109"/>
    </location>
</feature>
<organism evidence="8">
    <name type="scientific">Fructobacillus tropaeoli</name>
    <dbReference type="NCBI Taxonomy" id="709323"/>
    <lineage>
        <taxon>Bacteria</taxon>
        <taxon>Bacillati</taxon>
        <taxon>Bacillota</taxon>
        <taxon>Bacilli</taxon>
        <taxon>Lactobacillales</taxon>
        <taxon>Lactobacillaceae</taxon>
        <taxon>Fructobacillus</taxon>
    </lineage>
</organism>
<name>A0A3F3HHZ4_9LACO</name>
<feature type="compositionally biased region" description="Basic and acidic residues" evidence="5">
    <location>
        <begin position="1"/>
        <end position="10"/>
    </location>
</feature>
<evidence type="ECO:0000256" key="2">
    <source>
        <dbReference type="ARBA" id="ARBA00022525"/>
    </source>
</evidence>
<gene>
    <name evidence="8" type="ORF">FTRO_0520020</name>
</gene>
<evidence type="ECO:0000256" key="1">
    <source>
        <dbReference type="ARBA" id="ARBA00022512"/>
    </source>
</evidence>
<keyword evidence="4" id="KW-0572">Peptidoglycan-anchor</keyword>
<proteinExistence type="predicted"/>
<feature type="compositionally biased region" description="Polar residues" evidence="5">
    <location>
        <begin position="29"/>
        <end position="43"/>
    </location>
</feature>
<evidence type="ECO:0000259" key="7">
    <source>
        <dbReference type="Pfam" id="PF00746"/>
    </source>
</evidence>
<feature type="transmembrane region" description="Helical" evidence="6">
    <location>
        <begin position="84"/>
        <end position="103"/>
    </location>
</feature>
<evidence type="ECO:0000256" key="3">
    <source>
        <dbReference type="ARBA" id="ARBA00022729"/>
    </source>
</evidence>
<dbReference type="InterPro" id="IPR019931">
    <property type="entry name" value="LPXTG_anchor"/>
</dbReference>
<accession>A0A3F3HHZ4</accession>
<evidence type="ECO:0000256" key="6">
    <source>
        <dbReference type="SAM" id="Phobius"/>
    </source>
</evidence>
<feature type="non-terminal residue" evidence="8">
    <location>
        <position position="1"/>
    </location>
</feature>
<dbReference type="RefSeq" id="WP_420889747.1">
    <property type="nucleotide sequence ID" value="NZ_DF968129.1"/>
</dbReference>
<dbReference type="AlphaFoldDB" id="A0A3F3HHZ4"/>
<dbReference type="EMBL" id="DF968129">
    <property type="protein sequence ID" value="GAP05109.1"/>
    <property type="molecule type" value="Genomic_DNA"/>
</dbReference>
<protein>
    <recommendedName>
        <fullName evidence="7">Gram-positive cocci surface proteins LPxTG domain-containing protein</fullName>
    </recommendedName>
</protein>
<evidence type="ECO:0000256" key="5">
    <source>
        <dbReference type="SAM" id="MobiDB-lite"/>
    </source>
</evidence>
<feature type="region of interest" description="Disordered" evidence="5">
    <location>
        <begin position="1"/>
        <end position="76"/>
    </location>
</feature>
<keyword evidence="6" id="KW-1133">Transmembrane helix</keyword>
<dbReference type="Pfam" id="PF00746">
    <property type="entry name" value="Gram_pos_anchor"/>
    <property type="match status" value="1"/>
</dbReference>
<dbReference type="Proteomes" id="UP000064514">
    <property type="component" value="Unassembled WGS sequence"/>
</dbReference>
<keyword evidence="1" id="KW-0134">Cell wall</keyword>